<dbReference type="PANTHER" id="PTHR12902">
    <property type="entry name" value="WASP-1"/>
    <property type="match status" value="1"/>
</dbReference>
<gene>
    <name evidence="5" type="ORF">A4U43_C01F13800</name>
</gene>
<dbReference type="InterPro" id="IPR003124">
    <property type="entry name" value="WH2_dom"/>
</dbReference>
<organism evidence="5 6">
    <name type="scientific">Asparagus officinalis</name>
    <name type="common">Garden asparagus</name>
    <dbReference type="NCBI Taxonomy" id="4686"/>
    <lineage>
        <taxon>Eukaryota</taxon>
        <taxon>Viridiplantae</taxon>
        <taxon>Streptophyta</taxon>
        <taxon>Embryophyta</taxon>
        <taxon>Tracheophyta</taxon>
        <taxon>Spermatophyta</taxon>
        <taxon>Magnoliopsida</taxon>
        <taxon>Liliopsida</taxon>
        <taxon>Asparagales</taxon>
        <taxon>Asparagaceae</taxon>
        <taxon>Asparagoideae</taxon>
        <taxon>Asparagus</taxon>
    </lineage>
</organism>
<comment type="similarity">
    <text evidence="1 2">Belongs to the SCAR/WAVE family.</text>
</comment>
<dbReference type="Proteomes" id="UP000243459">
    <property type="component" value="Chromosome 1"/>
</dbReference>
<keyword evidence="6" id="KW-1185">Reference proteome</keyword>
<dbReference type="PANTHER" id="PTHR12902:SF33">
    <property type="entry name" value="PROTEIN SCAR3"/>
    <property type="match status" value="1"/>
</dbReference>
<keyword evidence="2" id="KW-0206">Cytoskeleton</keyword>
<proteinExistence type="inferred from homology"/>
<dbReference type="Gene3D" id="1.20.5.340">
    <property type="match status" value="1"/>
</dbReference>
<keyword evidence="2" id="KW-0963">Cytoplasm</keyword>
<dbReference type="EMBL" id="CM007381">
    <property type="protein sequence ID" value="ONK80091.1"/>
    <property type="molecule type" value="Genomic_DNA"/>
</dbReference>
<keyword evidence="2" id="KW-0009">Actin-binding</keyword>
<dbReference type="AlphaFoldDB" id="A0A5P1FTQ2"/>
<evidence type="ECO:0000313" key="6">
    <source>
        <dbReference type="Proteomes" id="UP000243459"/>
    </source>
</evidence>
<feature type="compositionally biased region" description="Polar residues" evidence="3">
    <location>
        <begin position="205"/>
        <end position="233"/>
    </location>
</feature>
<feature type="region of interest" description="Disordered" evidence="3">
    <location>
        <begin position="182"/>
        <end position="243"/>
    </location>
</feature>
<reference evidence="6" key="1">
    <citation type="journal article" date="2017" name="Nat. Commun.">
        <title>The asparagus genome sheds light on the origin and evolution of a young Y chromosome.</title>
        <authorList>
            <person name="Harkess A."/>
            <person name="Zhou J."/>
            <person name="Xu C."/>
            <person name="Bowers J.E."/>
            <person name="Van der Hulst R."/>
            <person name="Ayyampalayam S."/>
            <person name="Mercati F."/>
            <person name="Riccardi P."/>
            <person name="McKain M.R."/>
            <person name="Kakrana A."/>
            <person name="Tang H."/>
            <person name="Ray J."/>
            <person name="Groenendijk J."/>
            <person name="Arikit S."/>
            <person name="Mathioni S.M."/>
            <person name="Nakano M."/>
            <person name="Shan H."/>
            <person name="Telgmann-Rauber A."/>
            <person name="Kanno A."/>
            <person name="Yue Z."/>
            <person name="Chen H."/>
            <person name="Li W."/>
            <person name="Chen Y."/>
            <person name="Xu X."/>
            <person name="Zhang Y."/>
            <person name="Luo S."/>
            <person name="Chen H."/>
            <person name="Gao J."/>
            <person name="Mao Z."/>
            <person name="Pires J.C."/>
            <person name="Luo M."/>
            <person name="Kudrna D."/>
            <person name="Wing R.A."/>
            <person name="Meyers B.C."/>
            <person name="Yi K."/>
            <person name="Kong H."/>
            <person name="Lavrijsen P."/>
            <person name="Sunseri F."/>
            <person name="Falavigna A."/>
            <person name="Ye Y."/>
            <person name="Leebens-Mack J.H."/>
            <person name="Chen G."/>
        </authorList>
    </citation>
    <scope>NUCLEOTIDE SEQUENCE [LARGE SCALE GENOMIC DNA]</scope>
    <source>
        <strain evidence="6">cv. DH0086</strain>
    </source>
</reference>
<evidence type="ECO:0000256" key="2">
    <source>
        <dbReference type="RuleBase" id="RU367034"/>
    </source>
</evidence>
<feature type="domain" description="WH2" evidence="4">
    <location>
        <begin position="1133"/>
        <end position="1151"/>
    </location>
</feature>
<sequence>MPLVRLQVRNEYGLGDPALYRVSPREDPKAILDGVAVAGLIGILRQLGDLAEFASDIFHELREQVMTTSSRGRKLLARVKQLEMELPNVESVVQGQRSYVHFSYEPGSDWHADLKIKKSHLLSSDLPQFMMDSYEECREPPRLYLLDKFDTAGTGACLKRYSDPAYFKREWDTLELKKAEKVQRQRKAQKIKRKGSQIKTGERISLSQRHSSTQFASPSTEELHNSTGSSPISDTEPKPKFASRSTYFGSRMRMDHVEKAPDTNSCALLDEPEHDGLSDSKLQIDQSGSFASDAHDKLNGDCTADGSPHGWLKVEISCRSPSVEWDEKTEILKSTSPRSCNNITLDGTEYLEPLQASSEQSNMELESSVLGTMDQGNSIFDTENVQTPLSNVNHFEEVNSETDNYMDAHNMLESETETDTECQTKREIKSMSNCNKPSMESGTSRPQEMTSTASDVSGIDTVSGPHGSSNENIFPLKLVPSRSVGPISNPGDYIDDQISELNAGDMSSICEGVQDSLPPELSISGSPAILGPRTTTSVSQSPDSPPVNFSNIPSPKFWTNGGLLGLEPSKPPVFSVSKVPAEDFVSDSGNVMYEHSNSLEGTTSHYNGLTTEQETMSTSNEITSRSYSFIKKADGLPKASLNGHQHFGRSDNVFPQLDPSQCSSTYLDNQLDSTPANQNSHRHLQACSSFEFQKVQGAHHSYISAENGCHNIVPKGDEFPSSHPVESKPNGSGQNTMDIKSSLSALAQRILANSLQRKPSIAQAHSENVNADSIKQQEISPLNNQKEGPTRVVAEACYPENTNNTESISSKTSNLSSPHLPGHFSPPLEHMKISFHPMTFMEASKLKLEYSSVDFDENIEDVTFPSFRLLPGPHVPVEYDCSETDDDTFCIKSCPCTSEDHLSPRSDSYSELWGQEDLSEGQSNEMYNGVHRVSLSSSSVSSIDRFGQMCQVEATENLEAENSILYFQNSNSVCLPGLDSVTHTHNGGVCDSFRTEALASQSQTGLPPPPPLPPILWTMKDASVHKAEKKDSSVAEIVERFNVMQAQRLTAHKQQELNVPSQPPFPEIMSCPIKKLDDEQNMIREEIKTNDKGEQKRRKDELLHQTWKKHDQQKLNAHKELEIPCANGQEVDEREELLHQIRNKSFNLRHTSSTKPSPVSQATTNTNVAAILEKANAIRQAFVGSDDGGDDDNWSDG</sequence>
<dbReference type="GO" id="GO:0071933">
    <property type="term" value="F:Arp2/3 complex binding"/>
    <property type="evidence" value="ECO:0007669"/>
    <property type="project" value="TreeGrafter"/>
</dbReference>
<dbReference type="OMA" id="HENADDM"/>
<dbReference type="InterPro" id="IPR028288">
    <property type="entry name" value="SCAR/WAVE_fam"/>
</dbReference>
<feature type="region of interest" description="Disordered" evidence="3">
    <location>
        <begin position="432"/>
        <end position="473"/>
    </location>
</feature>
<accession>A0A5P1FTQ2</accession>
<dbReference type="GO" id="GO:0034237">
    <property type="term" value="F:protein kinase A regulatory subunit binding"/>
    <property type="evidence" value="ECO:0007669"/>
    <property type="project" value="TreeGrafter"/>
</dbReference>
<dbReference type="GO" id="GO:0030036">
    <property type="term" value="P:actin cytoskeleton organization"/>
    <property type="evidence" value="ECO:0007669"/>
    <property type="project" value="UniProtKB-UniRule"/>
</dbReference>
<comment type="subcellular location">
    <subcellularLocation>
        <location evidence="2">Cytoplasm</location>
        <location evidence="2">Cytoskeleton</location>
    </subcellularLocation>
</comment>
<evidence type="ECO:0000256" key="1">
    <source>
        <dbReference type="ARBA" id="ARBA00006993"/>
    </source>
</evidence>
<name>A0A5P1FTQ2_ASPOF</name>
<dbReference type="GO" id="GO:0005856">
    <property type="term" value="C:cytoskeleton"/>
    <property type="evidence" value="ECO:0007669"/>
    <property type="project" value="UniProtKB-SubCell"/>
</dbReference>
<protein>
    <recommendedName>
        <fullName evidence="2">Protein SCAR</fullName>
    </recommendedName>
    <alternativeName>
        <fullName evidence="2">Protein WAVE</fullName>
    </alternativeName>
</protein>
<dbReference type="PROSITE" id="PS51082">
    <property type="entry name" value="WH2"/>
    <property type="match status" value="1"/>
</dbReference>
<dbReference type="Gramene" id="ONK80091">
    <property type="protein sequence ID" value="ONK80091"/>
    <property type="gene ID" value="A4U43_C01F13800"/>
</dbReference>
<dbReference type="Gene3D" id="6.10.280.150">
    <property type="match status" value="2"/>
</dbReference>
<feature type="compositionally biased region" description="Basic residues" evidence="3">
    <location>
        <begin position="184"/>
        <end position="196"/>
    </location>
</feature>
<evidence type="ECO:0000256" key="3">
    <source>
        <dbReference type="SAM" id="MobiDB-lite"/>
    </source>
</evidence>
<dbReference type="GO" id="GO:2000601">
    <property type="term" value="P:positive regulation of Arp2/3 complex-mediated actin nucleation"/>
    <property type="evidence" value="ECO:0007669"/>
    <property type="project" value="TreeGrafter"/>
</dbReference>
<feature type="compositionally biased region" description="Polar residues" evidence="3">
    <location>
        <begin position="432"/>
        <end position="455"/>
    </location>
</feature>
<dbReference type="OrthoDB" id="753427at2759"/>
<evidence type="ECO:0000259" key="4">
    <source>
        <dbReference type="PROSITE" id="PS51082"/>
    </source>
</evidence>
<evidence type="ECO:0000313" key="5">
    <source>
        <dbReference type="EMBL" id="ONK80091.1"/>
    </source>
</evidence>
<comment type="function">
    <text evidence="2">Involved in regulation of actin and microtubule organization. Part of a WAVE complex that activates the Arp2/3 complex.</text>
</comment>
<feature type="region of interest" description="Disordered" evidence="3">
    <location>
        <begin position="1144"/>
        <end position="1163"/>
    </location>
</feature>
<dbReference type="GO" id="GO:0003779">
    <property type="term" value="F:actin binding"/>
    <property type="evidence" value="ECO:0007669"/>
    <property type="project" value="UniProtKB-UniRule"/>
</dbReference>